<sequence length="324" mass="37517">MFYARKQLYHMPDNPTPRNHPKTLLCNLPSIALPFGSFYDLLEILYHLIEQGQDAAERLHCDPDYKLLHDRVMDVFMEQLKSDIDKFKQHKLDLKPSDYITDGDEDDEDDDEKDDKDGTLDADTYADLFVSKAAVCCISKHPEATRASLVFLLCESIARRLFLRKPDQSNQSYQSQEWERLRNETTTLRSYDVFGGVEKNRRKRRQFEWPWDAMLPNEIIRYVVEDGDVGEAAELQWKAMVEDMYLKQQQQQMQGQGLGKFKNCLAMCHIKDFMGICPRELAVSLGLLVSELSEEMAWKGKVISSGHLLDQLLLHSIEGDDLKS</sequence>
<dbReference type="InterPro" id="IPR058580">
    <property type="entry name" value="DUF2828"/>
</dbReference>
<feature type="domain" description="DUF2828" evidence="2">
    <location>
        <begin position="51"/>
        <end position="184"/>
    </location>
</feature>
<dbReference type="EMBL" id="CAEKDK010000008">
    <property type="protein sequence ID" value="CAB4289330.1"/>
    <property type="molecule type" value="Genomic_DNA"/>
</dbReference>
<proteinExistence type="predicted"/>
<evidence type="ECO:0000313" key="3">
    <source>
        <dbReference type="EMBL" id="CAB4289330.1"/>
    </source>
</evidence>
<dbReference type="Pfam" id="PF11443">
    <property type="entry name" value="DUF2828"/>
    <property type="match status" value="1"/>
</dbReference>
<accession>A0A6J5VJR2</accession>
<reference evidence="3 4" key="1">
    <citation type="submission" date="2020-05" db="EMBL/GenBank/DDBJ databases">
        <authorList>
            <person name="Campoy J."/>
            <person name="Schneeberger K."/>
            <person name="Spophaly S."/>
        </authorList>
    </citation>
    <scope>NUCLEOTIDE SEQUENCE [LARGE SCALE GENOMIC DNA]</scope>
    <source>
        <strain evidence="3">PruArmRojPasFocal</strain>
    </source>
</reference>
<evidence type="ECO:0000259" key="2">
    <source>
        <dbReference type="Pfam" id="PF11443"/>
    </source>
</evidence>
<name>A0A6J5VJR2_PRUAR</name>
<dbReference type="AlphaFoldDB" id="A0A6J5VJR2"/>
<evidence type="ECO:0000313" key="4">
    <source>
        <dbReference type="Proteomes" id="UP000507222"/>
    </source>
</evidence>
<evidence type="ECO:0000256" key="1">
    <source>
        <dbReference type="SAM" id="MobiDB-lite"/>
    </source>
</evidence>
<dbReference type="Proteomes" id="UP000507222">
    <property type="component" value="Unassembled WGS sequence"/>
</dbReference>
<dbReference type="InterPro" id="IPR011205">
    <property type="entry name" value="UCP015417_vWA"/>
</dbReference>
<feature type="region of interest" description="Disordered" evidence="1">
    <location>
        <begin position="98"/>
        <end position="118"/>
    </location>
</feature>
<organism evidence="3 4">
    <name type="scientific">Prunus armeniaca</name>
    <name type="common">Apricot</name>
    <name type="synonym">Armeniaca vulgaris</name>
    <dbReference type="NCBI Taxonomy" id="36596"/>
    <lineage>
        <taxon>Eukaryota</taxon>
        <taxon>Viridiplantae</taxon>
        <taxon>Streptophyta</taxon>
        <taxon>Embryophyta</taxon>
        <taxon>Tracheophyta</taxon>
        <taxon>Spermatophyta</taxon>
        <taxon>Magnoliopsida</taxon>
        <taxon>eudicotyledons</taxon>
        <taxon>Gunneridae</taxon>
        <taxon>Pentapetalae</taxon>
        <taxon>rosids</taxon>
        <taxon>fabids</taxon>
        <taxon>Rosales</taxon>
        <taxon>Rosaceae</taxon>
        <taxon>Amygdaloideae</taxon>
        <taxon>Amygdaleae</taxon>
        <taxon>Prunus</taxon>
    </lineage>
</organism>
<dbReference type="PANTHER" id="PTHR31373">
    <property type="entry name" value="OS06G0652100 PROTEIN"/>
    <property type="match status" value="1"/>
</dbReference>
<dbReference type="PANTHER" id="PTHR31373:SF17">
    <property type="entry name" value="OS06G0652100 PROTEIN"/>
    <property type="match status" value="1"/>
</dbReference>
<feature type="compositionally biased region" description="Acidic residues" evidence="1">
    <location>
        <begin position="101"/>
        <end position="114"/>
    </location>
</feature>
<protein>
    <recommendedName>
        <fullName evidence="2">DUF2828 domain-containing protein</fullName>
    </recommendedName>
</protein>
<gene>
    <name evidence="3" type="ORF">CURHAP_LOCUS47911</name>
</gene>